<evidence type="ECO:0000256" key="2">
    <source>
        <dbReference type="SAM" id="Phobius"/>
    </source>
</evidence>
<reference evidence="3" key="1">
    <citation type="submission" date="2022-10" db="EMBL/GenBank/DDBJ databases">
        <title>Puccinia triticina Genome sequencing and assembly.</title>
        <authorList>
            <person name="Li C."/>
        </authorList>
    </citation>
    <scope>NUCLEOTIDE SEQUENCE</scope>
    <source>
        <strain evidence="3">Pt15</strain>
    </source>
</reference>
<keyword evidence="2" id="KW-0812">Transmembrane</keyword>
<feature type="region of interest" description="Disordered" evidence="1">
    <location>
        <begin position="325"/>
        <end position="348"/>
    </location>
</feature>
<dbReference type="GeneID" id="77802838"/>
<proteinExistence type="predicted"/>
<feature type="region of interest" description="Disordered" evidence="1">
    <location>
        <begin position="166"/>
        <end position="224"/>
    </location>
</feature>
<feature type="compositionally biased region" description="Basic and acidic residues" evidence="1">
    <location>
        <begin position="288"/>
        <end position="300"/>
    </location>
</feature>
<feature type="transmembrane region" description="Helical" evidence="2">
    <location>
        <begin position="99"/>
        <end position="117"/>
    </location>
</feature>
<feature type="region of interest" description="Disordered" evidence="1">
    <location>
        <begin position="265"/>
        <end position="307"/>
    </location>
</feature>
<dbReference type="EMBL" id="CP110432">
    <property type="protein sequence ID" value="WAQ90355.1"/>
    <property type="molecule type" value="Genomic_DNA"/>
</dbReference>
<keyword evidence="2" id="KW-1133">Transmembrane helix</keyword>
<feature type="region of interest" description="Disordered" evidence="1">
    <location>
        <begin position="370"/>
        <end position="470"/>
    </location>
</feature>
<evidence type="ECO:0000313" key="4">
    <source>
        <dbReference type="Proteomes" id="UP001164743"/>
    </source>
</evidence>
<feature type="region of interest" description="Disordered" evidence="1">
    <location>
        <begin position="484"/>
        <end position="533"/>
    </location>
</feature>
<name>A0ABY7CZH2_9BASI</name>
<evidence type="ECO:0000313" key="3">
    <source>
        <dbReference type="EMBL" id="WAQ90355.1"/>
    </source>
</evidence>
<accession>A0ABY7CZH2</accession>
<feature type="compositionally biased region" description="Basic and acidic residues" evidence="1">
    <location>
        <begin position="214"/>
        <end position="224"/>
    </location>
</feature>
<keyword evidence="2" id="KW-0472">Membrane</keyword>
<gene>
    <name evidence="3" type="ORF">PtA15_12A344</name>
</gene>
<dbReference type="RefSeq" id="XP_053025910.1">
    <property type="nucleotide sequence ID" value="XM_053161943.1"/>
</dbReference>
<organism evidence="3 4">
    <name type="scientific">Puccinia triticina</name>
    <dbReference type="NCBI Taxonomy" id="208348"/>
    <lineage>
        <taxon>Eukaryota</taxon>
        <taxon>Fungi</taxon>
        <taxon>Dikarya</taxon>
        <taxon>Basidiomycota</taxon>
        <taxon>Pucciniomycotina</taxon>
        <taxon>Pucciniomycetes</taxon>
        <taxon>Pucciniales</taxon>
        <taxon>Pucciniaceae</taxon>
        <taxon>Puccinia</taxon>
    </lineage>
</organism>
<keyword evidence="4" id="KW-1185">Reference proteome</keyword>
<sequence length="1074" mass="120116">MSDLIKFELTAAVVAYVSRRIFVLNVNGSPAREQKYYPGFREDFLYSTLGPEVANQSSSSQSPIACDILALLSDHSKEIRIIHKRIHSLHCALMMRRFGIFRLVLSLCGIAVIPPLIKAAFRPIKSSRVRFLGVGSSGGGKNYYRPIPENEGRIWRAGSDPDFHLPSNFVSEPTAEGPSTRRNTRKVSVSCKGRQLEQAPATASKSRGRRRTQTRVEPKRARLDGARLDRAVDWESDPDSDSFIPNWQPDRALESFLRPALDQAAEGPCLDSDDHRSGDASGLPSRAPLDEPNRGPDGARESPAIPNWQPDRALQSFLQPVLNQAPEDYHSGTGTSGAGISGHGSVHLSSSIAEPDWEFVWAELSAAPATSQTGGADAPVQNPESRPEHPRSSQATRPAQEPQEGPMENDADVLLRSVRSTGLPSRLLGTTAPASSLPRGADAPVQKPESQPEHPGSSEPARPVPQEGPTEDEFDALLRRFRSTGLPLVGTTDPASSLPRGADAPIENPESRPEHPGSSQPTRPAHEVPQEGSVKDEFDAMLRRHRPKGLPSPLVGVMPPVIPLDAQIDHRKEPECARLAEVYAKKFQPALRRVDEYQFSEHFWMGQARIGVDFPEGGLIIGPVDPKESMALVVPLDSSGDLYDIEYFSLLFTELHKWIIYAHDLLWEIFESNAPSKPDLRNLEFWLLGEIFSPKQGLPVLGRVSLDKPLDRTFGPVQDWMAKYLHEQDTACNTALGILAIWLKNTCTKEWKLSFRSDDYFWARAASFIQGKNPMNLFQDENEVDKPNKIINKNYARTYMRFGNTDSSTSVNQDDPKLKLGNFELLDMTLGPPYRANQKGRKAMLSWMSGARVWQIPSELVGPGRAIIDRFAEVYAKAMVGTRTWYKTFEPENVVITRHNDGVLCVRHLSTDGNPNLLEPRWFKKRLDRLLIHIEAISAPILSNLSSLRPAPSAVPPAQAFFDWFSRRLFGGATERFFPLFGTIKKTIVDAASTPDFDHVQLFLLKVCYDESTFKYLEAALVLFGYWLKNENQDFWNEHIQSDQFYSKFIISALPQKFTNLCSVRSRRKRERNK</sequence>
<evidence type="ECO:0000256" key="1">
    <source>
        <dbReference type="SAM" id="MobiDB-lite"/>
    </source>
</evidence>
<dbReference type="Proteomes" id="UP001164743">
    <property type="component" value="Chromosome 12A"/>
</dbReference>
<feature type="compositionally biased region" description="Basic and acidic residues" evidence="1">
    <location>
        <begin position="524"/>
        <end position="533"/>
    </location>
</feature>
<protein>
    <submittedName>
        <fullName evidence="3">Uncharacterized protein</fullName>
    </submittedName>
</protein>